<dbReference type="GO" id="GO:0016309">
    <property type="term" value="F:1-phosphatidylinositol-5-phosphate 4-kinase activity"/>
    <property type="evidence" value="ECO:0007669"/>
    <property type="project" value="TreeGrafter"/>
</dbReference>
<dbReference type="InterPro" id="IPR027483">
    <property type="entry name" value="PInositol-4-P-4/5-kinase_C_sf"/>
</dbReference>
<evidence type="ECO:0000313" key="4">
    <source>
        <dbReference type="Proteomes" id="UP000054815"/>
    </source>
</evidence>
<dbReference type="InterPro" id="IPR002498">
    <property type="entry name" value="PInositol-4-P-4/5-kinase_core"/>
</dbReference>
<protein>
    <submittedName>
        <fullName evidence="3">Phosphatidylinositol 5-phosphate 4-kinase type-2 gamma</fullName>
    </submittedName>
</protein>
<keyword evidence="1" id="KW-0067">ATP-binding</keyword>
<name>A0A0V0YLC0_TRIPS</name>
<accession>A0A0V0YLC0</accession>
<organism evidence="3 4">
    <name type="scientific">Trichinella pseudospiralis</name>
    <name type="common">Parasitic roundworm</name>
    <dbReference type="NCBI Taxonomy" id="6337"/>
    <lineage>
        <taxon>Eukaryota</taxon>
        <taxon>Metazoa</taxon>
        <taxon>Ecdysozoa</taxon>
        <taxon>Nematoda</taxon>
        <taxon>Enoplea</taxon>
        <taxon>Dorylaimia</taxon>
        <taxon>Trichinellida</taxon>
        <taxon>Trichinellidae</taxon>
        <taxon>Trichinella</taxon>
    </lineage>
</organism>
<dbReference type="AlphaFoldDB" id="A0A0V0YLC0"/>
<dbReference type="SUPFAM" id="SSF56104">
    <property type="entry name" value="SAICAR synthase-like"/>
    <property type="match status" value="1"/>
</dbReference>
<dbReference type="Gene3D" id="3.30.810.10">
    <property type="entry name" value="2-Layer Sandwich"/>
    <property type="match status" value="1"/>
</dbReference>
<keyword evidence="1" id="KW-0808">Transferase</keyword>
<dbReference type="PANTHER" id="PTHR23086:SF8">
    <property type="entry name" value="PHOSPHATIDYLINOSITOL 5-PHOSPHATE 4-KINASE, ISOFORM A"/>
    <property type="match status" value="1"/>
</dbReference>
<keyword evidence="1 3" id="KW-0418">Kinase</keyword>
<dbReference type="GO" id="GO:0005886">
    <property type="term" value="C:plasma membrane"/>
    <property type="evidence" value="ECO:0007669"/>
    <property type="project" value="TreeGrafter"/>
</dbReference>
<comment type="caution">
    <text evidence="3">The sequence shown here is derived from an EMBL/GenBank/DDBJ whole genome shotgun (WGS) entry which is preliminary data.</text>
</comment>
<dbReference type="PROSITE" id="PS51455">
    <property type="entry name" value="PIPK"/>
    <property type="match status" value="1"/>
</dbReference>
<dbReference type="PANTHER" id="PTHR23086">
    <property type="entry name" value="PHOSPHATIDYLINOSITOL-4-PHOSPHATE 5-KINASE"/>
    <property type="match status" value="1"/>
</dbReference>
<keyword evidence="1" id="KW-0547">Nucleotide-binding</keyword>
<sequence>MIYFIGLIDILTYYGMKKLTATAAKTVKYGAEAEISSVRPQQYAKRLVEFVSRAFADNAAASASNNSTETAA</sequence>
<reference evidence="3 4" key="1">
    <citation type="submission" date="2015-01" db="EMBL/GenBank/DDBJ databases">
        <title>Evolution of Trichinella species and genotypes.</title>
        <authorList>
            <person name="Korhonen P.K."/>
            <person name="Edoardo P."/>
            <person name="Giuseppe L.R."/>
            <person name="Gasser R.B."/>
        </authorList>
    </citation>
    <scope>NUCLEOTIDE SEQUENCE [LARGE SCALE GENOMIC DNA]</scope>
    <source>
        <strain evidence="3">ISS141</strain>
    </source>
</reference>
<dbReference type="GO" id="GO:0016308">
    <property type="term" value="F:1-phosphatidylinositol-4-phosphate 5-kinase activity"/>
    <property type="evidence" value="ECO:0007669"/>
    <property type="project" value="TreeGrafter"/>
</dbReference>
<evidence type="ECO:0000256" key="1">
    <source>
        <dbReference type="PROSITE-ProRule" id="PRU00781"/>
    </source>
</evidence>
<dbReference type="Pfam" id="PF01504">
    <property type="entry name" value="PIP5K"/>
    <property type="match status" value="1"/>
</dbReference>
<proteinExistence type="predicted"/>
<dbReference type="Proteomes" id="UP000054815">
    <property type="component" value="Unassembled WGS sequence"/>
</dbReference>
<evidence type="ECO:0000259" key="2">
    <source>
        <dbReference type="PROSITE" id="PS51455"/>
    </source>
</evidence>
<dbReference type="EMBL" id="JYDU01000006">
    <property type="protein sequence ID" value="KRY00808.1"/>
    <property type="molecule type" value="Genomic_DNA"/>
</dbReference>
<feature type="domain" description="PIPK" evidence="2">
    <location>
        <begin position="1"/>
        <end position="55"/>
    </location>
</feature>
<gene>
    <name evidence="3" type="primary">pip4k2c</name>
    <name evidence="3" type="ORF">T4E_11807</name>
</gene>
<dbReference type="STRING" id="6337.A0A0V0YLC0"/>
<dbReference type="GO" id="GO:0046854">
    <property type="term" value="P:phosphatidylinositol phosphate biosynthetic process"/>
    <property type="evidence" value="ECO:0007669"/>
    <property type="project" value="TreeGrafter"/>
</dbReference>
<dbReference type="GO" id="GO:0005524">
    <property type="term" value="F:ATP binding"/>
    <property type="evidence" value="ECO:0007669"/>
    <property type="project" value="UniProtKB-UniRule"/>
</dbReference>
<dbReference type="InterPro" id="IPR023610">
    <property type="entry name" value="PInositol-4/5-P-5/4-kinase"/>
</dbReference>
<evidence type="ECO:0000313" key="3">
    <source>
        <dbReference type="EMBL" id="KRY00808.1"/>
    </source>
</evidence>